<dbReference type="InterPro" id="IPR036977">
    <property type="entry name" value="DNA_primase_Znf_CHC2"/>
</dbReference>
<dbReference type="InterPro" id="IPR002694">
    <property type="entry name" value="Znf_CHC2"/>
</dbReference>
<name>A0A8J8K4E0_9FLAO</name>
<keyword evidence="2" id="KW-0255">Endonuclease</keyword>
<dbReference type="SUPFAM" id="SSF56731">
    <property type="entry name" value="DNA primase core"/>
    <property type="match status" value="1"/>
</dbReference>
<organism evidence="2 3">
    <name type="scientific">Frigoriflavimonas asaccharolytica</name>
    <dbReference type="NCBI Taxonomy" id="2735899"/>
    <lineage>
        <taxon>Bacteria</taxon>
        <taxon>Pseudomonadati</taxon>
        <taxon>Bacteroidota</taxon>
        <taxon>Flavobacteriia</taxon>
        <taxon>Flavobacteriales</taxon>
        <taxon>Weeksellaceae</taxon>
        <taxon>Frigoriflavimonas</taxon>
    </lineage>
</organism>
<gene>
    <name evidence="2" type="ORF">HNQ03_000657</name>
</gene>
<dbReference type="AlphaFoldDB" id="A0A8J8K4E0"/>
<protein>
    <submittedName>
        <fullName evidence="2">5S rRNA maturation endonuclease (Ribonuclease M5)</fullName>
    </submittedName>
</protein>
<evidence type="ECO:0000313" key="2">
    <source>
        <dbReference type="EMBL" id="NRS91590.1"/>
    </source>
</evidence>
<proteinExistence type="predicted"/>
<feature type="domain" description="Zinc finger CHC2-type" evidence="1">
    <location>
        <begin position="2"/>
        <end position="66"/>
    </location>
</feature>
<reference evidence="2" key="1">
    <citation type="submission" date="2020-05" db="EMBL/GenBank/DDBJ databases">
        <title>Genomic Encyclopedia of Type Strains, Phase IV (KMG-V): Genome sequencing to study the core and pangenomes of soil and plant-associated prokaryotes.</title>
        <authorList>
            <person name="Whitman W."/>
        </authorList>
    </citation>
    <scope>NUCLEOTIDE SEQUENCE</scope>
    <source>
        <strain evidence="2">16F</strain>
    </source>
</reference>
<dbReference type="Proteomes" id="UP000610746">
    <property type="component" value="Unassembled WGS sequence"/>
</dbReference>
<evidence type="ECO:0000259" key="1">
    <source>
        <dbReference type="Pfam" id="PF01807"/>
    </source>
</evidence>
<dbReference type="GO" id="GO:0003677">
    <property type="term" value="F:DNA binding"/>
    <property type="evidence" value="ECO:0007669"/>
    <property type="project" value="InterPro"/>
</dbReference>
<dbReference type="GO" id="GO:0006260">
    <property type="term" value="P:DNA replication"/>
    <property type="evidence" value="ECO:0007669"/>
    <property type="project" value="InterPro"/>
</dbReference>
<keyword evidence="2" id="KW-0378">Hydrolase</keyword>
<dbReference type="GO" id="GO:0004519">
    <property type="term" value="F:endonuclease activity"/>
    <property type="evidence" value="ECO:0007669"/>
    <property type="project" value="UniProtKB-KW"/>
</dbReference>
<sequence>MKTRGDEVWFLNPFQQERTASFKVNVTYNSWFLFSEGSKGSVVDFLIRFLKTDIAGVISWANNQHNFSSFQQQKILENEIKTEKNYKILKVEDEISHPALIEYLIKRKVYNQRKFLKEIHYEVSNNRGDAKRFFSLAFPNNSENSYELSSSIWKGCLGKKDLTLIKNNSNTVIIFESFFDFLSKLELDEISNKVDQNFYDFLILNSVSNIDRALNFLENYSEHLIFCDLDDAGNIATKKILEKFPNAKDCREIYKNYKDLNENLMSKIGQ</sequence>
<keyword evidence="3" id="KW-1185">Reference proteome</keyword>
<dbReference type="GO" id="GO:0003899">
    <property type="term" value="F:DNA-directed RNA polymerase activity"/>
    <property type="evidence" value="ECO:0007669"/>
    <property type="project" value="InterPro"/>
</dbReference>
<dbReference type="Gene3D" id="3.40.1360.10">
    <property type="match status" value="1"/>
</dbReference>
<keyword evidence="2" id="KW-0540">Nuclease</keyword>
<dbReference type="GO" id="GO:0008270">
    <property type="term" value="F:zinc ion binding"/>
    <property type="evidence" value="ECO:0007669"/>
    <property type="project" value="InterPro"/>
</dbReference>
<accession>A0A8J8K4E0</accession>
<comment type="caution">
    <text evidence="2">The sequence shown here is derived from an EMBL/GenBank/DDBJ whole genome shotgun (WGS) entry which is preliminary data.</text>
</comment>
<dbReference type="Gene3D" id="3.90.580.10">
    <property type="entry name" value="Zinc finger, CHC2-type domain"/>
    <property type="match status" value="1"/>
</dbReference>
<dbReference type="Pfam" id="PF13155">
    <property type="entry name" value="Toprim_2"/>
    <property type="match status" value="1"/>
</dbReference>
<dbReference type="Pfam" id="PF01807">
    <property type="entry name" value="Zn_ribbon_DnaG"/>
    <property type="match status" value="1"/>
</dbReference>
<dbReference type="EMBL" id="JABSNO010000003">
    <property type="protein sequence ID" value="NRS91590.1"/>
    <property type="molecule type" value="Genomic_DNA"/>
</dbReference>
<evidence type="ECO:0000313" key="3">
    <source>
        <dbReference type="Proteomes" id="UP000610746"/>
    </source>
</evidence>
<dbReference type="SUPFAM" id="SSF57783">
    <property type="entry name" value="Zinc beta-ribbon"/>
    <property type="match status" value="1"/>
</dbReference>